<proteinExistence type="predicted"/>
<organism evidence="1 2">
    <name type="scientific">Gigaspora margarita</name>
    <dbReference type="NCBI Taxonomy" id="4874"/>
    <lineage>
        <taxon>Eukaryota</taxon>
        <taxon>Fungi</taxon>
        <taxon>Fungi incertae sedis</taxon>
        <taxon>Mucoromycota</taxon>
        <taxon>Glomeromycotina</taxon>
        <taxon>Glomeromycetes</taxon>
        <taxon>Diversisporales</taxon>
        <taxon>Gigasporaceae</taxon>
        <taxon>Gigaspora</taxon>
    </lineage>
</organism>
<name>A0ABN7VEF2_GIGMA</name>
<accession>A0ABN7VEF2</accession>
<dbReference type="SUPFAM" id="SSF52540">
    <property type="entry name" value="P-loop containing nucleoside triphosphate hydrolases"/>
    <property type="match status" value="1"/>
</dbReference>
<feature type="non-terminal residue" evidence="1">
    <location>
        <position position="292"/>
    </location>
</feature>
<evidence type="ECO:0000313" key="2">
    <source>
        <dbReference type="Proteomes" id="UP000789901"/>
    </source>
</evidence>
<gene>
    <name evidence="1" type="ORF">GMARGA_LOCUS17566</name>
</gene>
<protein>
    <submittedName>
        <fullName evidence="1">37619_t:CDS:1</fullName>
    </submittedName>
</protein>
<dbReference type="EMBL" id="CAJVQB010013371">
    <property type="protein sequence ID" value="CAG8761749.1"/>
    <property type="molecule type" value="Genomic_DNA"/>
</dbReference>
<keyword evidence="2" id="KW-1185">Reference proteome</keyword>
<dbReference type="Gene3D" id="3.40.50.300">
    <property type="entry name" value="P-loop containing nucleotide triphosphate hydrolases"/>
    <property type="match status" value="1"/>
</dbReference>
<dbReference type="InterPro" id="IPR027417">
    <property type="entry name" value="P-loop_NTPase"/>
</dbReference>
<sequence length="292" mass="34023">MHAIAVICYNKGYIYLLVEIRKAYGGQPFEFEDILNICIIENKHFQQNQINDHLIKLGIPCRGLLALSQGTIKYEMKVFKEIALGFTRLLYVTSKKLLLNKLLKVLCGYWYENGKLQFVIDEVYCKKDASLVWMKQLMDLIKDMEETDHAIIYCMRVKDYTIVKWNKKQICIIIAKTAFGLGIDMPDICLVIYYNFPLSMNQQDAKCVILYSKKDIQTNFVIIADGRFNNEGSDEQTNAQKLYLTKAQHQLFEIIKWCKQADTKEEILDILKMVEALCKKNDKLIIPLDMIE</sequence>
<evidence type="ECO:0000313" key="1">
    <source>
        <dbReference type="EMBL" id="CAG8761749.1"/>
    </source>
</evidence>
<dbReference type="Proteomes" id="UP000789901">
    <property type="component" value="Unassembled WGS sequence"/>
</dbReference>
<comment type="caution">
    <text evidence="1">The sequence shown here is derived from an EMBL/GenBank/DDBJ whole genome shotgun (WGS) entry which is preliminary data.</text>
</comment>
<reference evidence="1 2" key="1">
    <citation type="submission" date="2021-06" db="EMBL/GenBank/DDBJ databases">
        <authorList>
            <person name="Kallberg Y."/>
            <person name="Tangrot J."/>
            <person name="Rosling A."/>
        </authorList>
    </citation>
    <scope>NUCLEOTIDE SEQUENCE [LARGE SCALE GENOMIC DNA]</scope>
    <source>
        <strain evidence="1 2">120-4 pot B 10/14</strain>
    </source>
</reference>